<feature type="domain" description="Peptidase S1" evidence="10">
    <location>
        <begin position="31"/>
        <end position="254"/>
    </location>
</feature>
<comment type="similarity">
    <text evidence="2">Belongs to the peptidase S1 family.</text>
</comment>
<evidence type="ECO:0000256" key="7">
    <source>
        <dbReference type="ARBA" id="ARBA00023157"/>
    </source>
</evidence>
<dbReference type="Gene3D" id="2.40.10.10">
    <property type="entry name" value="Trypsin-like serine proteases"/>
    <property type="match status" value="1"/>
</dbReference>
<keyword evidence="4 8" id="KW-0645">Protease</keyword>
<proteinExistence type="inferred from homology"/>
<name>A0A1I8PEC6_STOCA</name>
<dbReference type="EnsemblMetazoa" id="SCAU007264-RA">
    <property type="protein sequence ID" value="SCAU007264-PA"/>
    <property type="gene ID" value="SCAU007264"/>
</dbReference>
<dbReference type="FunFam" id="2.40.10.10:FF:000034">
    <property type="entry name" value="Eupolytin"/>
    <property type="match status" value="1"/>
</dbReference>
<feature type="chain" id="PRO_5009326473" description="Peptidase S1 domain-containing protein" evidence="9">
    <location>
        <begin position="21"/>
        <end position="254"/>
    </location>
</feature>
<dbReference type="AlphaFoldDB" id="A0A1I8PEC6"/>
<dbReference type="PRINTS" id="PR00722">
    <property type="entry name" value="CHYMOTRYPSIN"/>
</dbReference>
<keyword evidence="7" id="KW-1015">Disulfide bond</keyword>
<dbReference type="InterPro" id="IPR001254">
    <property type="entry name" value="Trypsin_dom"/>
</dbReference>
<dbReference type="STRING" id="35570.A0A1I8PEC6"/>
<accession>A0A1I8PEC6</accession>
<evidence type="ECO:0000313" key="12">
    <source>
        <dbReference type="Proteomes" id="UP000095300"/>
    </source>
</evidence>
<dbReference type="SMART" id="SM00020">
    <property type="entry name" value="Tryp_SPc"/>
    <property type="match status" value="1"/>
</dbReference>
<evidence type="ECO:0000256" key="4">
    <source>
        <dbReference type="ARBA" id="ARBA00022670"/>
    </source>
</evidence>
<keyword evidence="6 8" id="KW-0720">Serine protease</keyword>
<dbReference type="PROSITE" id="PS50240">
    <property type="entry name" value="TRYPSIN_DOM"/>
    <property type="match status" value="1"/>
</dbReference>
<evidence type="ECO:0000256" key="6">
    <source>
        <dbReference type="ARBA" id="ARBA00022825"/>
    </source>
</evidence>
<dbReference type="InterPro" id="IPR050430">
    <property type="entry name" value="Peptidase_S1"/>
</dbReference>
<dbReference type="InterPro" id="IPR018114">
    <property type="entry name" value="TRYPSIN_HIS"/>
</dbReference>
<keyword evidence="3" id="KW-0964">Secreted</keyword>
<dbReference type="GO" id="GO:0006508">
    <property type="term" value="P:proteolysis"/>
    <property type="evidence" value="ECO:0007669"/>
    <property type="project" value="UniProtKB-KW"/>
</dbReference>
<dbReference type="GO" id="GO:0005576">
    <property type="term" value="C:extracellular region"/>
    <property type="evidence" value="ECO:0007669"/>
    <property type="project" value="UniProtKB-SubCell"/>
</dbReference>
<comment type="subcellular location">
    <subcellularLocation>
        <location evidence="1">Secreted</location>
    </subcellularLocation>
</comment>
<evidence type="ECO:0000313" key="11">
    <source>
        <dbReference type="EnsemblMetazoa" id="SCAU007264-PA"/>
    </source>
</evidence>
<reference evidence="11" key="1">
    <citation type="submission" date="2020-05" db="UniProtKB">
        <authorList>
            <consortium name="EnsemblMetazoa"/>
        </authorList>
    </citation>
    <scope>IDENTIFICATION</scope>
    <source>
        <strain evidence="11">USDA</strain>
    </source>
</reference>
<dbReference type="PROSITE" id="PS00135">
    <property type="entry name" value="TRYPSIN_SER"/>
    <property type="match status" value="1"/>
</dbReference>
<keyword evidence="5 8" id="KW-0378">Hydrolase</keyword>
<organism evidence="11 12">
    <name type="scientific">Stomoxys calcitrans</name>
    <name type="common">Stable fly</name>
    <name type="synonym">Conops calcitrans</name>
    <dbReference type="NCBI Taxonomy" id="35570"/>
    <lineage>
        <taxon>Eukaryota</taxon>
        <taxon>Metazoa</taxon>
        <taxon>Ecdysozoa</taxon>
        <taxon>Arthropoda</taxon>
        <taxon>Hexapoda</taxon>
        <taxon>Insecta</taxon>
        <taxon>Pterygota</taxon>
        <taxon>Neoptera</taxon>
        <taxon>Endopterygota</taxon>
        <taxon>Diptera</taxon>
        <taxon>Brachycera</taxon>
        <taxon>Muscomorpha</taxon>
        <taxon>Muscoidea</taxon>
        <taxon>Muscidae</taxon>
        <taxon>Stomoxys</taxon>
    </lineage>
</organism>
<keyword evidence="12" id="KW-1185">Reference proteome</keyword>
<dbReference type="InterPro" id="IPR033116">
    <property type="entry name" value="TRYPSIN_SER"/>
</dbReference>
<sequence>MFLKCVLYLLIAPWLLGVNASTNTSEVDERIVGGQLTTISSVPYMVQIWNRGVFSCGGALISRNSVLTAAHCVEDGRPSDFTVVTGATKLTETGVRSKVSKLLIPKGYDSYSLHMDVAMIKLTTPITKGSAKTISFYNGTLSAGMEVQVSGWGLTKENGSVSPQIRTVKFPIIKKSTCAKQYQYELPLTSTMFCAGTPGSKDSCSGDSGGPVIYKGLVCGIVSFGVGCARKGYPGVYTDTKVSRTFIVGAAKKL</sequence>
<evidence type="ECO:0000256" key="5">
    <source>
        <dbReference type="ARBA" id="ARBA00022801"/>
    </source>
</evidence>
<dbReference type="InterPro" id="IPR043504">
    <property type="entry name" value="Peptidase_S1_PA_chymotrypsin"/>
</dbReference>
<evidence type="ECO:0000256" key="1">
    <source>
        <dbReference type="ARBA" id="ARBA00004613"/>
    </source>
</evidence>
<evidence type="ECO:0000259" key="10">
    <source>
        <dbReference type="PROSITE" id="PS50240"/>
    </source>
</evidence>
<protein>
    <recommendedName>
        <fullName evidence="10">Peptidase S1 domain-containing protein</fullName>
    </recommendedName>
</protein>
<evidence type="ECO:0000256" key="3">
    <source>
        <dbReference type="ARBA" id="ARBA00022525"/>
    </source>
</evidence>
<dbReference type="Pfam" id="PF00089">
    <property type="entry name" value="Trypsin"/>
    <property type="match status" value="1"/>
</dbReference>
<dbReference type="InterPro" id="IPR009003">
    <property type="entry name" value="Peptidase_S1_PA"/>
</dbReference>
<keyword evidence="9" id="KW-0732">Signal</keyword>
<evidence type="ECO:0000256" key="9">
    <source>
        <dbReference type="SAM" id="SignalP"/>
    </source>
</evidence>
<dbReference type="SUPFAM" id="SSF50494">
    <property type="entry name" value="Trypsin-like serine proteases"/>
    <property type="match status" value="1"/>
</dbReference>
<evidence type="ECO:0000256" key="8">
    <source>
        <dbReference type="RuleBase" id="RU363034"/>
    </source>
</evidence>
<dbReference type="PANTHER" id="PTHR24276:SF91">
    <property type="entry name" value="AT26814P-RELATED"/>
    <property type="match status" value="1"/>
</dbReference>
<dbReference type="GO" id="GO:0004252">
    <property type="term" value="F:serine-type endopeptidase activity"/>
    <property type="evidence" value="ECO:0007669"/>
    <property type="project" value="InterPro"/>
</dbReference>
<dbReference type="PANTHER" id="PTHR24276">
    <property type="entry name" value="POLYSERASE-RELATED"/>
    <property type="match status" value="1"/>
</dbReference>
<dbReference type="Proteomes" id="UP000095300">
    <property type="component" value="Unassembled WGS sequence"/>
</dbReference>
<dbReference type="InterPro" id="IPR001314">
    <property type="entry name" value="Peptidase_S1A"/>
</dbReference>
<dbReference type="VEuPathDB" id="VectorBase:SCAU007264"/>
<gene>
    <name evidence="11" type="primary">106080572</name>
</gene>
<dbReference type="PROSITE" id="PS00134">
    <property type="entry name" value="TRYPSIN_HIS"/>
    <property type="match status" value="1"/>
</dbReference>
<evidence type="ECO:0000256" key="2">
    <source>
        <dbReference type="ARBA" id="ARBA00007664"/>
    </source>
</evidence>
<dbReference type="CDD" id="cd00190">
    <property type="entry name" value="Tryp_SPc"/>
    <property type="match status" value="1"/>
</dbReference>
<feature type="signal peptide" evidence="9">
    <location>
        <begin position="1"/>
        <end position="20"/>
    </location>
</feature>